<evidence type="ECO:0000313" key="9">
    <source>
        <dbReference type="Proteomes" id="UP000033632"/>
    </source>
</evidence>
<dbReference type="GO" id="GO:0005737">
    <property type="term" value="C:cytoplasm"/>
    <property type="evidence" value="ECO:0007669"/>
    <property type="project" value="UniProtKB-SubCell"/>
</dbReference>
<dbReference type="PANTHER" id="PTHR30004">
    <property type="entry name" value="4-HYDROXYTHREONINE-4-PHOSPHATE DEHYDROGENASE"/>
    <property type="match status" value="1"/>
</dbReference>
<comment type="function">
    <text evidence="7">Catalyzes the NAD(P)-dependent oxidation of 4-(phosphooxy)-L-threonine (HTP) into 2-amino-3-oxo-4-(phosphooxy)butyric acid which spontaneously decarboxylates to form 3-amino-2-oxopropyl phosphate (AHAP).</text>
</comment>
<protein>
    <recommendedName>
        <fullName evidence="7">4-hydroxythreonine-4-phosphate dehydrogenase</fullName>
        <ecNumber evidence="7">1.1.1.262</ecNumber>
    </recommendedName>
    <alternativeName>
        <fullName evidence="7">4-(phosphohydroxy)-L-threonine dehydrogenase</fullName>
    </alternativeName>
</protein>
<keyword evidence="1 7" id="KW-0963">Cytoplasm</keyword>
<sequence>MPGDVMGKPLAISMGEPAGIGPDLILAAYAARAELALPPFCVFGNTEFLAQRARRLGIDIPLASVSPDEASSRFDTTLPVVEVGGPVPDTPGEIDPLAGRTVIAAIERAVAAVRTGSCRGLVTAPIHKAALYHAGFTHPGHTEFLAALCADGGAPRRPVMMLAHEGLRAVPLTIHVPLLEVPRLVTGQAVIETVRIVHHDLKHRFGIAAPRIALAGLNPHAGESGSIGREEIDIIAPAVAQLAAEGIDVVGPLPGDTLFYPPHWRTYDAVIAMYHDQALIPIKTVAFDEAVNVTLGLPIVRTSPDHGTAFDLAGTGRASPKSFLAAIRMADAMTRERDA</sequence>
<dbReference type="InterPro" id="IPR037510">
    <property type="entry name" value="PdxA"/>
</dbReference>
<keyword evidence="2 7" id="KW-0479">Metal-binding</keyword>
<dbReference type="Pfam" id="PF04166">
    <property type="entry name" value="PdxA"/>
    <property type="match status" value="1"/>
</dbReference>
<feature type="binding site" evidence="7">
    <location>
        <position position="220"/>
    </location>
    <ligand>
        <name>a divalent metal cation</name>
        <dbReference type="ChEBI" id="CHEBI:60240"/>
        <note>ligand shared between dimeric partners</note>
    </ligand>
</feature>
<feature type="binding site" evidence="7">
    <location>
        <position position="275"/>
    </location>
    <ligand>
        <name>a divalent metal cation</name>
        <dbReference type="ChEBI" id="CHEBI:60240"/>
        <note>ligand shared between dimeric partners</note>
    </ligand>
</feature>
<dbReference type="GO" id="GO:0050897">
    <property type="term" value="F:cobalt ion binding"/>
    <property type="evidence" value="ECO:0007669"/>
    <property type="project" value="UniProtKB-UniRule"/>
</dbReference>
<evidence type="ECO:0000256" key="7">
    <source>
        <dbReference type="HAMAP-Rule" id="MF_00536"/>
    </source>
</evidence>
<dbReference type="Gene3D" id="3.40.718.10">
    <property type="entry name" value="Isopropylmalate Dehydrogenase"/>
    <property type="match status" value="1"/>
</dbReference>
<keyword evidence="5 7" id="KW-0520">NAD</keyword>
<organism evidence="8 9">
    <name type="scientific">Devosia geojensis</name>
    <dbReference type="NCBI Taxonomy" id="443610"/>
    <lineage>
        <taxon>Bacteria</taxon>
        <taxon>Pseudomonadati</taxon>
        <taxon>Pseudomonadota</taxon>
        <taxon>Alphaproteobacteria</taxon>
        <taxon>Hyphomicrobiales</taxon>
        <taxon>Devosiaceae</taxon>
        <taxon>Devosia</taxon>
    </lineage>
</organism>
<comment type="cofactor">
    <cofactor evidence="7">
        <name>Zn(2+)</name>
        <dbReference type="ChEBI" id="CHEBI:29105"/>
    </cofactor>
    <cofactor evidence="7">
        <name>Mg(2+)</name>
        <dbReference type="ChEBI" id="CHEBI:18420"/>
    </cofactor>
    <cofactor evidence="7">
        <name>Co(2+)</name>
        <dbReference type="ChEBI" id="CHEBI:48828"/>
    </cofactor>
    <text evidence="7">Binds 1 divalent metal cation per subunit. Can use ions such as Zn(2+), Mg(2+) or Co(2+).</text>
</comment>
<keyword evidence="7" id="KW-0862">Zinc</keyword>
<comment type="subcellular location">
    <subcellularLocation>
        <location evidence="7">Cytoplasm</location>
    </subcellularLocation>
</comment>
<dbReference type="Proteomes" id="UP000033632">
    <property type="component" value="Unassembled WGS sequence"/>
</dbReference>
<dbReference type="NCBIfam" id="TIGR00557">
    <property type="entry name" value="pdxA"/>
    <property type="match status" value="1"/>
</dbReference>
<dbReference type="GO" id="GO:0000287">
    <property type="term" value="F:magnesium ion binding"/>
    <property type="evidence" value="ECO:0007669"/>
    <property type="project" value="UniProtKB-UniRule"/>
</dbReference>
<comment type="subunit">
    <text evidence="7">Homodimer.</text>
</comment>
<comment type="catalytic activity">
    <reaction evidence="7">
        <text>4-(phosphooxy)-L-threonine + NAD(+) = 3-amino-2-oxopropyl phosphate + CO2 + NADH</text>
        <dbReference type="Rhea" id="RHEA:32275"/>
        <dbReference type="ChEBI" id="CHEBI:16526"/>
        <dbReference type="ChEBI" id="CHEBI:57279"/>
        <dbReference type="ChEBI" id="CHEBI:57540"/>
        <dbReference type="ChEBI" id="CHEBI:57945"/>
        <dbReference type="ChEBI" id="CHEBI:58452"/>
        <dbReference type="EC" id="1.1.1.262"/>
    </reaction>
</comment>
<dbReference type="GO" id="GO:0042823">
    <property type="term" value="P:pyridoxal phosphate biosynthetic process"/>
    <property type="evidence" value="ECO:0007669"/>
    <property type="project" value="UniProtKB-UniRule"/>
</dbReference>
<name>A0A0F5FXD2_9HYPH</name>
<dbReference type="PANTHER" id="PTHR30004:SF6">
    <property type="entry name" value="D-THREONATE 4-PHOSPHATE DEHYDROGENASE"/>
    <property type="match status" value="1"/>
</dbReference>
<comment type="similarity">
    <text evidence="7">Belongs to the PdxA family.</text>
</comment>
<comment type="pathway">
    <text evidence="7">Cofactor biosynthesis; pyridoxine 5'-phosphate biosynthesis; pyridoxine 5'-phosphate from D-erythrose 4-phosphate: step 4/5.</text>
</comment>
<dbReference type="PATRIC" id="fig|443610.3.peg.2852"/>
<dbReference type="EMBL" id="JZEX01000024">
    <property type="protein sequence ID" value="KKB13503.1"/>
    <property type="molecule type" value="Genomic_DNA"/>
</dbReference>
<dbReference type="NCBIfam" id="NF003699">
    <property type="entry name" value="PRK05312.1"/>
    <property type="match status" value="1"/>
</dbReference>
<dbReference type="HAMAP" id="MF_00536">
    <property type="entry name" value="PdxA"/>
    <property type="match status" value="1"/>
</dbReference>
<keyword evidence="6 7" id="KW-0664">Pyridoxine biosynthesis</keyword>
<gene>
    <name evidence="7 8" type="primary">pdxA</name>
    <name evidence="8" type="ORF">VE25_01905</name>
</gene>
<evidence type="ECO:0000256" key="6">
    <source>
        <dbReference type="ARBA" id="ARBA00023096"/>
    </source>
</evidence>
<evidence type="ECO:0000256" key="5">
    <source>
        <dbReference type="ARBA" id="ARBA00023027"/>
    </source>
</evidence>
<comment type="miscellaneous">
    <text evidence="7">The active site is located at the dimer interface.</text>
</comment>
<keyword evidence="7" id="KW-0460">Magnesium</keyword>
<dbReference type="STRING" id="443610.VE25_01905"/>
<dbReference type="GO" id="GO:0050570">
    <property type="term" value="F:4-hydroxythreonine-4-phosphate dehydrogenase activity"/>
    <property type="evidence" value="ECO:0007669"/>
    <property type="project" value="UniProtKB-UniRule"/>
</dbReference>
<keyword evidence="3 7" id="KW-0521">NADP</keyword>
<comment type="caution">
    <text evidence="8">The sequence shown here is derived from an EMBL/GenBank/DDBJ whole genome shotgun (WGS) entry which is preliminary data.</text>
</comment>
<keyword evidence="9" id="KW-1185">Reference proteome</keyword>
<accession>A0A0F5FXD2</accession>
<feature type="binding site" evidence="7">
    <location>
        <position position="292"/>
    </location>
    <ligand>
        <name>substrate</name>
    </ligand>
</feature>
<evidence type="ECO:0000256" key="4">
    <source>
        <dbReference type="ARBA" id="ARBA00023002"/>
    </source>
</evidence>
<reference evidence="8 9" key="1">
    <citation type="submission" date="2015-03" db="EMBL/GenBank/DDBJ databases">
        <authorList>
            <person name="Hassan Y.I."/>
            <person name="Lepp D."/>
            <person name="Li X.-Z."/>
            <person name="Zhou T."/>
        </authorList>
    </citation>
    <scope>NUCLEOTIDE SEQUENCE [LARGE SCALE GENOMIC DNA]</scope>
    <source>
        <strain evidence="8 9">BD-c194</strain>
    </source>
</reference>
<feature type="binding site" evidence="7">
    <location>
        <position position="175"/>
    </location>
    <ligand>
        <name>a divalent metal cation</name>
        <dbReference type="ChEBI" id="CHEBI:60240"/>
        <note>ligand shared between dimeric partners</note>
    </ligand>
</feature>
<dbReference type="InterPro" id="IPR005255">
    <property type="entry name" value="PdxA_fam"/>
</dbReference>
<feature type="binding site" evidence="7">
    <location>
        <position position="301"/>
    </location>
    <ligand>
        <name>substrate</name>
    </ligand>
</feature>
<feature type="binding site" evidence="7">
    <location>
        <position position="141"/>
    </location>
    <ligand>
        <name>substrate</name>
    </ligand>
</feature>
<dbReference type="GO" id="GO:0008270">
    <property type="term" value="F:zinc ion binding"/>
    <property type="evidence" value="ECO:0007669"/>
    <property type="project" value="UniProtKB-UniRule"/>
</dbReference>
<proteinExistence type="inferred from homology"/>
<evidence type="ECO:0000256" key="2">
    <source>
        <dbReference type="ARBA" id="ARBA00022723"/>
    </source>
</evidence>
<feature type="binding site" evidence="7">
    <location>
        <position position="142"/>
    </location>
    <ligand>
        <name>substrate</name>
    </ligand>
</feature>
<feature type="binding site" evidence="7">
    <location>
        <position position="283"/>
    </location>
    <ligand>
        <name>substrate</name>
    </ligand>
</feature>
<dbReference type="SUPFAM" id="SSF53659">
    <property type="entry name" value="Isocitrate/Isopropylmalate dehydrogenase-like"/>
    <property type="match status" value="1"/>
</dbReference>
<dbReference type="GO" id="GO:0008615">
    <property type="term" value="P:pyridoxine biosynthetic process"/>
    <property type="evidence" value="ECO:0007669"/>
    <property type="project" value="UniProtKB-UniRule"/>
</dbReference>
<dbReference type="EC" id="1.1.1.262" evidence="7"/>
<dbReference type="AlphaFoldDB" id="A0A0F5FXD2"/>
<keyword evidence="4 7" id="KW-0560">Oxidoreductase</keyword>
<evidence type="ECO:0000256" key="1">
    <source>
        <dbReference type="ARBA" id="ARBA00022490"/>
    </source>
</evidence>
<keyword evidence="7" id="KW-0170">Cobalt</keyword>
<evidence type="ECO:0000313" key="8">
    <source>
        <dbReference type="EMBL" id="KKB13503.1"/>
    </source>
</evidence>
<dbReference type="UniPathway" id="UPA00244">
    <property type="reaction ID" value="UER00312"/>
</dbReference>
<dbReference type="GO" id="GO:0051287">
    <property type="term" value="F:NAD binding"/>
    <property type="evidence" value="ECO:0007669"/>
    <property type="project" value="InterPro"/>
</dbReference>
<evidence type="ECO:0000256" key="3">
    <source>
        <dbReference type="ARBA" id="ARBA00022857"/>
    </source>
</evidence>